<evidence type="ECO:0000256" key="1">
    <source>
        <dbReference type="SAM" id="MobiDB-lite"/>
    </source>
</evidence>
<gene>
    <name evidence="2" type="ORF">DW948_15090</name>
</gene>
<dbReference type="Pfam" id="PF12687">
    <property type="entry name" value="DUF3801"/>
    <property type="match status" value="1"/>
</dbReference>
<dbReference type="InterPro" id="IPR024234">
    <property type="entry name" value="DUF3801"/>
</dbReference>
<dbReference type="AlphaFoldDB" id="A0A413QQ60"/>
<feature type="region of interest" description="Disordered" evidence="1">
    <location>
        <begin position="138"/>
        <end position="158"/>
    </location>
</feature>
<dbReference type="EMBL" id="QSFB01000038">
    <property type="protein sequence ID" value="RHA08714.1"/>
    <property type="molecule type" value="Genomic_DNA"/>
</dbReference>
<dbReference type="Proteomes" id="UP000286341">
    <property type="component" value="Unassembled WGS sequence"/>
</dbReference>
<name>A0A413QQ60_9FIRM</name>
<evidence type="ECO:0000313" key="2">
    <source>
        <dbReference type="EMBL" id="RHA08714.1"/>
    </source>
</evidence>
<sequence length="158" mass="18166">MQEEVTQKTIALVFKSSRLTADVLKKAMKMYLEHRKAGKQATHGKMSVKDLVGQGMGASSIEVTDNNIKSFERVARKYNVDFAVKKDKTVEPPKYMVFFKGKDADVITQAFKEFVKVNEKKRGRVSVREKLAEFRELLGKDKNRERAREHQKDRGQSL</sequence>
<comment type="caution">
    <text evidence="2">The sequence shown here is derived from an EMBL/GenBank/DDBJ whole genome shotgun (WGS) entry which is preliminary data.</text>
</comment>
<organism evidence="2 3">
    <name type="scientific">Agathobacter rectalis</name>
    <dbReference type="NCBI Taxonomy" id="39491"/>
    <lineage>
        <taxon>Bacteria</taxon>
        <taxon>Bacillati</taxon>
        <taxon>Bacillota</taxon>
        <taxon>Clostridia</taxon>
        <taxon>Lachnospirales</taxon>
        <taxon>Lachnospiraceae</taxon>
        <taxon>Agathobacter</taxon>
    </lineage>
</organism>
<proteinExistence type="predicted"/>
<reference evidence="2 3" key="1">
    <citation type="submission" date="2018-08" db="EMBL/GenBank/DDBJ databases">
        <title>A genome reference for cultivated species of the human gut microbiota.</title>
        <authorList>
            <person name="Zou Y."/>
            <person name="Xue W."/>
            <person name="Luo G."/>
        </authorList>
    </citation>
    <scope>NUCLEOTIDE SEQUENCE [LARGE SCALE GENOMIC DNA]</scope>
    <source>
        <strain evidence="2 3">AM44-1AT</strain>
    </source>
</reference>
<dbReference type="RefSeq" id="WP_118343065.1">
    <property type="nucleotide sequence ID" value="NZ_QSEY01000041.1"/>
</dbReference>
<evidence type="ECO:0000313" key="3">
    <source>
        <dbReference type="Proteomes" id="UP000286341"/>
    </source>
</evidence>
<protein>
    <submittedName>
        <fullName evidence="2">PcfB family protein</fullName>
    </submittedName>
</protein>
<accession>A0A413QQ60</accession>